<feature type="domain" description="FAS1" evidence="3">
    <location>
        <begin position="397"/>
        <end position="516"/>
    </location>
</feature>
<dbReference type="Gene3D" id="2.30.180.10">
    <property type="entry name" value="FAS1 domain"/>
    <property type="match status" value="1"/>
</dbReference>
<dbReference type="eggNOG" id="KOG1437">
    <property type="taxonomic scope" value="Eukaryota"/>
</dbReference>
<dbReference type="HOGENOM" id="CLU_476663_0_0_1"/>
<dbReference type="SUPFAM" id="SSF82153">
    <property type="entry name" value="FAS1 domain"/>
    <property type="match status" value="1"/>
</dbReference>
<evidence type="ECO:0000259" key="3">
    <source>
        <dbReference type="PROSITE" id="PS50213"/>
    </source>
</evidence>
<sequence length="559" mass="59811">MLKSIILLSLTIYMGNAHPDDKQADITRVLVRQNAATTTAFRPPLTSTLNGGCQINGWARCGNVCYDIQNGATCCNASASYRCIPGTYCLFNGLCCPNELDPETCARNSGLQIPAGFSRPTRFPSATRTSSVSRSSSSSASNPSSSNTNRSLSPNADRSSSSNERKTLSNRPSTKRPEPTSFPTVDEDSVAPKEAAPVTTTHGSITATISNNPVTLAYTGEVLPLQTVANHKPAPSSYKAAVLAALAKDPQTKPFGDLLSQAPAVFEGLEEKKEYYIFAPTAQFVLEFLKYLQDDPRRLARRKVLVDPNTSQQFAEKPKGAPDIKRVPSTLKTTLVGETKYVDLGAGEGARVVSNPVTSENGTVHIISGFGNSTLVHAEEIPFEGGVIKKCDGFFTLPHALETAFADTQGRLWSTALQNANLLKELSEKRMVTIFAVQDSNLDQANLPASADLNRMVHDGLSYEPDMSDGLCLQTRGEGSLRVTRKGNDILVNGVRITKANVIAKNGVIHYLEKIPPVEKCTGSAGEPGVKKSAGSITAISKATVLGLSVASLVVYAWI</sequence>
<evidence type="ECO:0000313" key="5">
    <source>
        <dbReference type="Proteomes" id="UP000006911"/>
    </source>
</evidence>
<feature type="domain" description="FAS1" evidence="3">
    <location>
        <begin position="239"/>
        <end position="371"/>
    </location>
</feature>
<feature type="chain" id="PRO_5003072408" evidence="2">
    <location>
        <begin position="18"/>
        <end position="559"/>
    </location>
</feature>
<dbReference type="AlphaFoldDB" id="D5GKG3"/>
<dbReference type="InterPro" id="IPR036378">
    <property type="entry name" value="FAS1_dom_sf"/>
</dbReference>
<dbReference type="KEGG" id="tml:GSTUM_00009531001"/>
<feature type="signal peptide" evidence="2">
    <location>
        <begin position="1"/>
        <end position="17"/>
    </location>
</feature>
<dbReference type="InParanoid" id="D5GKG3"/>
<dbReference type="RefSeq" id="XP_002840815.1">
    <property type="nucleotide sequence ID" value="XM_002840769.1"/>
</dbReference>
<keyword evidence="5" id="KW-1185">Reference proteome</keyword>
<dbReference type="SMART" id="SM00554">
    <property type="entry name" value="FAS1"/>
    <property type="match status" value="1"/>
</dbReference>
<feature type="region of interest" description="Disordered" evidence="1">
    <location>
        <begin position="116"/>
        <end position="206"/>
    </location>
</feature>
<dbReference type="PROSITE" id="PS50213">
    <property type="entry name" value="FAS1"/>
    <property type="match status" value="2"/>
</dbReference>
<dbReference type="Proteomes" id="UP000006911">
    <property type="component" value="Unassembled WGS sequence"/>
</dbReference>
<proteinExistence type="predicted"/>
<keyword evidence="2" id="KW-0732">Signal</keyword>
<dbReference type="EMBL" id="FN430338">
    <property type="protein sequence ID" value="CAZ85006.1"/>
    <property type="molecule type" value="Genomic_DNA"/>
</dbReference>
<gene>
    <name evidence="4" type="ORF">GSTUM_00009531001</name>
</gene>
<dbReference type="STRING" id="656061.D5GKG3"/>
<evidence type="ECO:0000256" key="2">
    <source>
        <dbReference type="SAM" id="SignalP"/>
    </source>
</evidence>
<evidence type="ECO:0000313" key="4">
    <source>
        <dbReference type="EMBL" id="CAZ85006.1"/>
    </source>
</evidence>
<dbReference type="Pfam" id="PF02469">
    <property type="entry name" value="Fasciclin"/>
    <property type="match status" value="1"/>
</dbReference>
<organism evidence="4 5">
    <name type="scientific">Tuber melanosporum (strain Mel28)</name>
    <name type="common">Perigord black truffle</name>
    <dbReference type="NCBI Taxonomy" id="656061"/>
    <lineage>
        <taxon>Eukaryota</taxon>
        <taxon>Fungi</taxon>
        <taxon>Dikarya</taxon>
        <taxon>Ascomycota</taxon>
        <taxon>Pezizomycotina</taxon>
        <taxon>Pezizomycetes</taxon>
        <taxon>Pezizales</taxon>
        <taxon>Tuberaceae</taxon>
        <taxon>Tuber</taxon>
    </lineage>
</organism>
<protein>
    <submittedName>
        <fullName evidence="4">(Perigord truffle) hypothetical protein</fullName>
    </submittedName>
</protein>
<feature type="compositionally biased region" description="Low complexity" evidence="1">
    <location>
        <begin position="124"/>
        <end position="154"/>
    </location>
</feature>
<accession>D5GKG3</accession>
<evidence type="ECO:0000256" key="1">
    <source>
        <dbReference type="SAM" id="MobiDB-lite"/>
    </source>
</evidence>
<dbReference type="GeneID" id="9182026"/>
<name>D5GKG3_TUBMM</name>
<reference evidence="4 5" key="1">
    <citation type="journal article" date="2010" name="Nature">
        <title>Perigord black truffle genome uncovers evolutionary origins and mechanisms of symbiosis.</title>
        <authorList>
            <person name="Martin F."/>
            <person name="Kohler A."/>
            <person name="Murat C."/>
            <person name="Balestrini R."/>
            <person name="Coutinho P.M."/>
            <person name="Jaillon O."/>
            <person name="Montanini B."/>
            <person name="Morin E."/>
            <person name="Noel B."/>
            <person name="Percudani R."/>
            <person name="Porcel B."/>
            <person name="Rubini A."/>
            <person name="Amicucci A."/>
            <person name="Amselem J."/>
            <person name="Anthouard V."/>
            <person name="Arcioni S."/>
            <person name="Artiguenave F."/>
            <person name="Aury J.M."/>
            <person name="Ballario P."/>
            <person name="Bolchi A."/>
            <person name="Brenna A."/>
            <person name="Brun A."/>
            <person name="Buee M."/>
            <person name="Cantarel B."/>
            <person name="Chevalier G."/>
            <person name="Couloux A."/>
            <person name="Da Silva C."/>
            <person name="Denoeud F."/>
            <person name="Duplessis S."/>
            <person name="Ghignone S."/>
            <person name="Hilselberger B."/>
            <person name="Iotti M."/>
            <person name="Marcais B."/>
            <person name="Mello A."/>
            <person name="Miranda M."/>
            <person name="Pacioni G."/>
            <person name="Quesneville H."/>
            <person name="Riccioni C."/>
            <person name="Ruotolo R."/>
            <person name="Splivallo R."/>
            <person name="Stocchi V."/>
            <person name="Tisserant E."/>
            <person name="Viscomi A.R."/>
            <person name="Zambonelli A."/>
            <person name="Zampieri E."/>
            <person name="Henrissat B."/>
            <person name="Lebrun M.H."/>
            <person name="Paolocci F."/>
            <person name="Bonfante P."/>
            <person name="Ottonello S."/>
            <person name="Wincker P."/>
        </authorList>
    </citation>
    <scope>NUCLEOTIDE SEQUENCE [LARGE SCALE GENOMIC DNA]</scope>
    <source>
        <strain evidence="4 5">Mel28</strain>
    </source>
</reference>
<dbReference type="InterPro" id="IPR000782">
    <property type="entry name" value="FAS1_domain"/>
</dbReference>